<reference evidence="7" key="1">
    <citation type="journal article" date="2012" name="Science">
        <title>The Paleozoic origin of enzymatic lignin decomposition reconstructed from 31 fungal genomes.</title>
        <authorList>
            <person name="Floudas D."/>
            <person name="Binder M."/>
            <person name="Riley R."/>
            <person name="Barry K."/>
            <person name="Blanchette R.A."/>
            <person name="Henrissat B."/>
            <person name="Martinez A.T."/>
            <person name="Otillar R."/>
            <person name="Spatafora J.W."/>
            <person name="Yadav J.S."/>
            <person name="Aerts A."/>
            <person name="Benoit I."/>
            <person name="Boyd A."/>
            <person name="Carlson A."/>
            <person name="Copeland A."/>
            <person name="Coutinho P.M."/>
            <person name="de Vries R.P."/>
            <person name="Ferreira P."/>
            <person name="Findley K."/>
            <person name="Foster B."/>
            <person name="Gaskell J."/>
            <person name="Glotzer D."/>
            <person name="Gorecki P."/>
            <person name="Heitman J."/>
            <person name="Hesse C."/>
            <person name="Hori C."/>
            <person name="Igarashi K."/>
            <person name="Jurgens J.A."/>
            <person name="Kallen N."/>
            <person name="Kersten P."/>
            <person name="Kohler A."/>
            <person name="Kuees U."/>
            <person name="Kumar T.K.A."/>
            <person name="Kuo A."/>
            <person name="LaButti K."/>
            <person name="Larrondo L.F."/>
            <person name="Lindquist E."/>
            <person name="Ling A."/>
            <person name="Lombard V."/>
            <person name="Lucas S."/>
            <person name="Lundell T."/>
            <person name="Martin R."/>
            <person name="McLaughlin D.J."/>
            <person name="Morgenstern I."/>
            <person name="Morin E."/>
            <person name="Murat C."/>
            <person name="Nagy L.G."/>
            <person name="Nolan M."/>
            <person name="Ohm R.A."/>
            <person name="Patyshakuliyeva A."/>
            <person name="Rokas A."/>
            <person name="Ruiz-Duenas F.J."/>
            <person name="Sabat G."/>
            <person name="Salamov A."/>
            <person name="Samejima M."/>
            <person name="Schmutz J."/>
            <person name="Slot J.C."/>
            <person name="St John F."/>
            <person name="Stenlid J."/>
            <person name="Sun H."/>
            <person name="Sun S."/>
            <person name="Syed K."/>
            <person name="Tsang A."/>
            <person name="Wiebenga A."/>
            <person name="Young D."/>
            <person name="Pisabarro A."/>
            <person name="Eastwood D.C."/>
            <person name="Martin F."/>
            <person name="Cullen D."/>
            <person name="Grigoriev I.V."/>
            <person name="Hibbett D.S."/>
        </authorList>
    </citation>
    <scope>NUCLEOTIDE SEQUENCE [LARGE SCALE GENOMIC DNA]</scope>
    <source>
        <strain evidence="7">RWD-64-598 SS2</strain>
    </source>
</reference>
<dbReference type="InterPro" id="IPR003653">
    <property type="entry name" value="Peptidase_C48_C"/>
</dbReference>
<dbReference type="Pfam" id="PF02902">
    <property type="entry name" value="Peptidase_C48"/>
    <property type="match status" value="1"/>
</dbReference>
<dbReference type="KEGG" id="cput:CONPUDRAFT_131026"/>
<dbReference type="InterPro" id="IPR038765">
    <property type="entry name" value="Papain-like_cys_pep_sf"/>
</dbReference>
<evidence type="ECO:0000256" key="2">
    <source>
        <dbReference type="ARBA" id="ARBA00022670"/>
    </source>
</evidence>
<dbReference type="GO" id="GO:0008234">
    <property type="term" value="F:cysteine-type peptidase activity"/>
    <property type="evidence" value="ECO:0007669"/>
    <property type="project" value="InterPro"/>
</dbReference>
<feature type="region of interest" description="Disordered" evidence="4">
    <location>
        <begin position="375"/>
        <end position="417"/>
    </location>
</feature>
<feature type="compositionally biased region" description="Basic and acidic residues" evidence="4">
    <location>
        <begin position="648"/>
        <end position="667"/>
    </location>
</feature>
<evidence type="ECO:0000256" key="1">
    <source>
        <dbReference type="ARBA" id="ARBA00005234"/>
    </source>
</evidence>
<organism evidence="6 7">
    <name type="scientific">Coniophora puteana (strain RWD-64-598)</name>
    <name type="common">Brown rot fungus</name>
    <dbReference type="NCBI Taxonomy" id="741705"/>
    <lineage>
        <taxon>Eukaryota</taxon>
        <taxon>Fungi</taxon>
        <taxon>Dikarya</taxon>
        <taxon>Basidiomycota</taxon>
        <taxon>Agaricomycotina</taxon>
        <taxon>Agaricomycetes</taxon>
        <taxon>Agaricomycetidae</taxon>
        <taxon>Boletales</taxon>
        <taxon>Coniophorineae</taxon>
        <taxon>Coniophoraceae</taxon>
        <taxon>Coniophora</taxon>
    </lineage>
</organism>
<evidence type="ECO:0000313" key="6">
    <source>
        <dbReference type="EMBL" id="EIW76421.1"/>
    </source>
</evidence>
<keyword evidence="3" id="KW-0378">Hydrolase</keyword>
<feature type="compositionally biased region" description="Acidic residues" evidence="4">
    <location>
        <begin position="457"/>
        <end position="470"/>
    </location>
</feature>
<comment type="caution">
    <text evidence="6">The sequence shown here is derived from an EMBL/GenBank/DDBJ whole genome shotgun (WGS) entry which is preliminary data.</text>
</comment>
<dbReference type="GeneID" id="19200310"/>
<feature type="compositionally biased region" description="Pro residues" evidence="4">
    <location>
        <begin position="613"/>
        <end position="623"/>
    </location>
</feature>
<dbReference type="Proteomes" id="UP000053558">
    <property type="component" value="Unassembled WGS sequence"/>
</dbReference>
<name>A0A5M3MCQ1_CONPW</name>
<feature type="region of interest" description="Disordered" evidence="4">
    <location>
        <begin position="1481"/>
        <end position="1510"/>
    </location>
</feature>
<feature type="region of interest" description="Disordered" evidence="4">
    <location>
        <begin position="447"/>
        <end position="509"/>
    </location>
</feature>
<dbReference type="OMA" id="WTLLKID"/>
<protein>
    <recommendedName>
        <fullName evidence="5">Ubiquitin-like protease family profile domain-containing protein</fullName>
    </recommendedName>
</protein>
<keyword evidence="2" id="KW-0645">Protease</keyword>
<feature type="compositionally biased region" description="Acidic residues" evidence="4">
    <location>
        <begin position="624"/>
        <end position="639"/>
    </location>
</feature>
<comment type="similarity">
    <text evidence="1">Belongs to the peptidase C48 family.</text>
</comment>
<feature type="domain" description="Ubiquitin-like protease family profile" evidence="5">
    <location>
        <begin position="178"/>
        <end position="344"/>
    </location>
</feature>
<evidence type="ECO:0000259" key="5">
    <source>
        <dbReference type="PROSITE" id="PS50600"/>
    </source>
</evidence>
<feature type="region of interest" description="Disordered" evidence="4">
    <location>
        <begin position="592"/>
        <end position="672"/>
    </location>
</feature>
<feature type="compositionally biased region" description="Low complexity" evidence="4">
    <location>
        <begin position="479"/>
        <end position="489"/>
    </location>
</feature>
<dbReference type="OrthoDB" id="2691977at2759"/>
<gene>
    <name evidence="6" type="ORF">CONPUDRAFT_131026</name>
</gene>
<sequence length="1755" mass="195544">MNVSRRYHHNPPRAYLLYQRLDISLGSSGLLPHPDLSIVDFVQFKIPTQANVHIPTPASKSFSRQLPNHTLDDLRNRLIPPQHWIDDLGKHIELAVVDGAQSIVDPRETNLHVPLKGYTYWKEGARVSRKVSLWEAGFAWLSKCSTVHTLTNAATDVDGAIQVLRGMGWDQSLHVVGEGVGLETLLCLLADGHDGWLNDDTINAAMRDLSSRAHLSPAHADNVVVAPTHFANGLVSTYLNTNANKQMNAYLKCYQKLFEGPQPRRRFLYLPANIDEEHWVPILVDFPKKAISYGASSEVVDALQDWLLAAFGSRFEDRGNSLPHGVQADASSCGICTVNTIAHDLFGDSLFTHRQRHSERIRLFTRICQQQLSLAEGTVGEHHASSSRSHHHHPPSTSHTTRHPPPPMHHCSHHEPFSDDLPIGLDIANEILAQFADHLAAELGPDAGADIPGLDGPIEDVPETDVDDLSSEYTDGDLSSESGWSSDGDWTSEPEEITLSDAASDTESWDDLAMDKGTSLSARNEQALKKAMKDGNLEVDERKKRTYEQTCRGVDEHCRFHYVRRWRVYHSRCRCWVTQKGPYNTQRFRAHAKKCKPKGQTHTLDGFVIRGPAGPPSDDIPPPPDDDDSDSDDSDDDEEGKGGMKVTSDGKGKMEVNNKKRPAREPRPCLGISGADDSRVNVYLRRTGAHGGGGRSRHDLALNLYQLPFGSLTDAQKDTVILAQRHSQTWVNDHQRLRVFARDCDGVVQPRQPAGTRKCPHCQAVFRSKSFRNRLRARVLPMYGYRDSSESQVSRVLVLIYRSMAVAVVFCPCRARERVCVRFAKLVLDGAFDDKEVTTGMVEAMVEAHDRRERGVGLQNFPYAEEFKRFMHELAVTSPEMYRSLAKEIQVPTIRHFQQQRSREAPFPLEAGDANVSRALTYLDAIAYKGPVAMSVDDTKLEPSLSLIWDPARESYLLIGSEDGPLAVSDPDELGDLLEQHKDKKATKLRLWTLQVPLPDVPPLILAVQAISSSMPARELAPLSLTLIRGLTKNGVKLVSYACDGADTERLSQRILSMNADDHITHTITNPLPNHADYVLHIPVFNGQPVVMMQDSKHACKNCRNGCFTGARCLVLGNHLAMYAYARDLAFHPEGPLRRRDVERLDRQDDRAATRMFCATTLEFLTEKYPKRAGMIVWMFVAGEIVDAYQNRDLPPMERLVMVLRAKSFLELWRIFLDTMGYSEQRYFISHDLHDILNTLADALMRKVKPDFTLRDFVYMRAKVERLTRRFADSVSKGDSAGAAQGYSHTWWARPEVDLAKLAVFPSDEGINAAARLAGDEALALFNMLDVNPSDFLEGTPHPLPSIDTWFAAGEDPVPLPSGKSGRQALQEAIDAQCASLDSMPKDVATEVKSLTYAAVALGLDDDENLLDDSEDPSPEEDAVMAQRDSRRIDDVLNGVRDVKRVLVDEPEVHYEVFDMTALVALRRRHETPWARTCARKNTRSKKGKGVVDETDDDAATDNNVAAAGGPDKEAMRQELARRLTNVMRNHREDEALDGTTTGGNRRIRTAGQVRLTGNSLNAELAAGTRAVEVKKLRSRVFSQHDLAPVADIVDACIDARNAKPGREPLVPNAYALVLVAEDVWIGRVMAIYSQGGSTSMPHAWQERIDSVGLASYIVLQLYEPGIVRHVFRGVHDSAKALGAFRFAHVPVVHFLQRVPGPFSLSADDRSLIVNHAALGMLVNWRGQRRSLLTAVVDYNKEARKSKKKGKPDTK</sequence>
<proteinExistence type="inferred from homology"/>
<dbReference type="RefSeq" id="XP_007773650.1">
    <property type="nucleotide sequence ID" value="XM_007775460.1"/>
</dbReference>
<dbReference type="Gene3D" id="3.40.395.10">
    <property type="entry name" value="Adenoviral Proteinase, Chain A"/>
    <property type="match status" value="1"/>
</dbReference>
<accession>A0A5M3MCQ1</accession>
<dbReference type="GO" id="GO:0006508">
    <property type="term" value="P:proteolysis"/>
    <property type="evidence" value="ECO:0007669"/>
    <property type="project" value="UniProtKB-KW"/>
</dbReference>
<evidence type="ECO:0000313" key="7">
    <source>
        <dbReference type="Proteomes" id="UP000053558"/>
    </source>
</evidence>
<dbReference type="PROSITE" id="PS50600">
    <property type="entry name" value="ULP_PROTEASE"/>
    <property type="match status" value="1"/>
</dbReference>
<dbReference type="EMBL" id="JH711586">
    <property type="protein sequence ID" value="EIW76421.1"/>
    <property type="molecule type" value="Genomic_DNA"/>
</dbReference>
<evidence type="ECO:0000256" key="4">
    <source>
        <dbReference type="SAM" id="MobiDB-lite"/>
    </source>
</evidence>
<dbReference type="SUPFAM" id="SSF54001">
    <property type="entry name" value="Cysteine proteinases"/>
    <property type="match status" value="1"/>
</dbReference>
<keyword evidence="7" id="KW-1185">Reference proteome</keyword>
<evidence type="ECO:0000256" key="3">
    <source>
        <dbReference type="ARBA" id="ARBA00022801"/>
    </source>
</evidence>
<dbReference type="GO" id="GO:0019783">
    <property type="term" value="F:ubiquitin-like protein peptidase activity"/>
    <property type="evidence" value="ECO:0007669"/>
    <property type="project" value="UniProtKB-ARBA"/>
</dbReference>